<evidence type="ECO:0000313" key="2">
    <source>
        <dbReference type="EMBL" id="NMF57593.1"/>
    </source>
</evidence>
<evidence type="ECO:0000256" key="1">
    <source>
        <dbReference type="SAM" id="MobiDB-lite"/>
    </source>
</evidence>
<dbReference type="Proteomes" id="UP000738376">
    <property type="component" value="Unassembled WGS sequence"/>
</dbReference>
<name>A0ABX1LN86_9CYAN</name>
<dbReference type="RefSeq" id="WP_169362599.1">
    <property type="nucleotide sequence ID" value="NZ_JAAVJL010000001.1"/>
</dbReference>
<reference evidence="2 3" key="1">
    <citation type="submission" date="2020-03" db="EMBL/GenBank/DDBJ databases">
        <title>Draft Genome Sequence of 2-Methylisoborneol Producing Pseudanabaena yagii Strain GIHE-NHR1 Isolated from North Han River in South Korea.</title>
        <authorList>
            <person name="Jeong J."/>
        </authorList>
    </citation>
    <scope>NUCLEOTIDE SEQUENCE [LARGE SCALE GENOMIC DNA]</scope>
    <source>
        <strain evidence="2 3">GIHE-NHR1</strain>
    </source>
</reference>
<evidence type="ECO:0000313" key="3">
    <source>
        <dbReference type="Proteomes" id="UP000738376"/>
    </source>
</evidence>
<sequence length="521" mass="56202">MQTLSPTISPTISPKISQTNPRVTDAETDFLPAIAQSSVLQTALAGLDASLNDELDRYRHWQENGQTISYLNPFRPRAVSTQSIWTSPSLSEALSPLTPPVEVNSDRRTIQMPVMPPLGTNTTDAIANAELHQYRGLDLDSLDSPSHSGINADLDRAVAYAQSLHGYGDASMGINSPSDAPNIEPTMAQIPAPDDDEILQSFANDYSNNYADNYQDSVNQEYPYPAPPAEKSALRSLMNPVGIISLLLLLCSSAAIGYLMVDPSGVMKLFKPEQKTKAAQTNNDDLGKDINLQNQQKSNDLSFVPFAGDKTQVNVDSLAKNSKAIADPTFVNKNKNSTLTKNSSVFAPNSAFVPSSPLRTVPSMSLPPMSVAPLPPALAPLERSYTPAPMPRNEPVPTRSYSEPAPSRTPSSNSSSTPKPSRNVSVVPTTPTPVPEYVAPRSNTAVKYAAPISSAATTPPAQSSYRVVVENSYAASAQQIERDAYVRPSDGQVQVGSYRDPNVAQQRIEQLRRQGIPARIE</sequence>
<feature type="compositionally biased region" description="Low complexity" evidence="1">
    <location>
        <begin position="406"/>
        <end position="429"/>
    </location>
</feature>
<keyword evidence="3" id="KW-1185">Reference proteome</keyword>
<feature type="region of interest" description="Disordered" evidence="1">
    <location>
        <begin position="382"/>
        <end position="438"/>
    </location>
</feature>
<dbReference type="EMBL" id="JAAVJL010000001">
    <property type="protein sequence ID" value="NMF57593.1"/>
    <property type="molecule type" value="Genomic_DNA"/>
</dbReference>
<feature type="region of interest" description="Disordered" evidence="1">
    <location>
        <begin position="1"/>
        <end position="21"/>
    </location>
</feature>
<organism evidence="2 3">
    <name type="scientific">Pseudanabaena yagii GIHE-NHR1</name>
    <dbReference type="NCBI Taxonomy" id="2722753"/>
    <lineage>
        <taxon>Bacteria</taxon>
        <taxon>Bacillati</taxon>
        <taxon>Cyanobacteriota</taxon>
        <taxon>Cyanophyceae</taxon>
        <taxon>Pseudanabaenales</taxon>
        <taxon>Pseudanabaenaceae</taxon>
        <taxon>Pseudanabaena</taxon>
        <taxon>Pseudanabaena yagii</taxon>
    </lineage>
</organism>
<protein>
    <recommendedName>
        <fullName evidence="4">SPOR domain-containing protein</fullName>
    </recommendedName>
</protein>
<proteinExistence type="predicted"/>
<comment type="caution">
    <text evidence="2">The sequence shown here is derived from an EMBL/GenBank/DDBJ whole genome shotgun (WGS) entry which is preliminary data.</text>
</comment>
<gene>
    <name evidence="2" type="ORF">HC246_06080</name>
</gene>
<accession>A0ABX1LN86</accession>
<evidence type="ECO:0008006" key="4">
    <source>
        <dbReference type="Google" id="ProtNLM"/>
    </source>
</evidence>